<organism evidence="1 2">
    <name type="scientific">Frigidibacter mobilis</name>
    <dbReference type="NCBI Taxonomy" id="1335048"/>
    <lineage>
        <taxon>Bacteria</taxon>
        <taxon>Pseudomonadati</taxon>
        <taxon>Pseudomonadota</taxon>
        <taxon>Alphaproteobacteria</taxon>
        <taxon>Rhodobacterales</taxon>
        <taxon>Paracoccaceae</taxon>
        <taxon>Frigidibacter</taxon>
    </lineage>
</organism>
<reference evidence="1 2" key="1">
    <citation type="submission" date="2015-09" db="EMBL/GenBank/DDBJ databases">
        <title>Complete genome sequence of Defluviimonas alba cai42t isolated from an oilfield in Xinjiang.</title>
        <authorList>
            <person name="Geng S."/>
            <person name="Pan X."/>
            <person name="Wu X."/>
        </authorList>
    </citation>
    <scope>NUCLEOTIDE SEQUENCE [LARGE SCALE GENOMIC DNA]</scope>
    <source>
        <strain evidence="2">cai42</strain>
    </source>
</reference>
<dbReference type="Proteomes" id="UP000076128">
    <property type="component" value="Chromosome"/>
</dbReference>
<protein>
    <submittedName>
        <fullName evidence="1">Uncharacterized protein</fullName>
    </submittedName>
</protein>
<sequence>MPCQTTIHSGRKIPLPQKVPPLPEIMFKFYDVDPASGSISEVWPKTSIGVSVSRLVRAALTVGRANWTHVLAHGGKSRLECIWRVAMLLANISRATKGSKSIYSRSEAFDTLDPSEKGAASYFIGGIATQVVAEWLGYSPLLHLDTYTKAVYSTTAITASFHPGPMGGRTLLDCGTMAGMASLNPKGERSHLIHSYAKLQKLKRKRSTRLTAPILSGDLHASHISAPLS</sequence>
<gene>
    <name evidence="1" type="ORF">AKL17_1040</name>
</gene>
<dbReference type="AlphaFoldDB" id="A0A161HBR7"/>
<dbReference type="KEGG" id="daa:AKL17_1040"/>
<keyword evidence="2" id="KW-1185">Reference proteome</keyword>
<dbReference type="EMBL" id="CP012661">
    <property type="protein sequence ID" value="AMY68299.1"/>
    <property type="molecule type" value="Genomic_DNA"/>
</dbReference>
<proteinExistence type="predicted"/>
<evidence type="ECO:0000313" key="1">
    <source>
        <dbReference type="EMBL" id="AMY68299.1"/>
    </source>
</evidence>
<accession>A0A161HBR7</accession>
<name>A0A161HBR7_9RHOB</name>
<evidence type="ECO:0000313" key="2">
    <source>
        <dbReference type="Proteomes" id="UP000076128"/>
    </source>
</evidence>